<dbReference type="Pfam" id="PF04343">
    <property type="entry name" value="DUF488"/>
    <property type="match status" value="1"/>
</dbReference>
<gene>
    <name evidence="2" type="ORF">GCM10008955_22570</name>
</gene>
<organism evidence="2 3">
    <name type="scientific">Deinococcus malanensis</name>
    <dbReference type="NCBI Taxonomy" id="1706855"/>
    <lineage>
        <taxon>Bacteria</taxon>
        <taxon>Thermotogati</taxon>
        <taxon>Deinococcota</taxon>
        <taxon>Deinococci</taxon>
        <taxon>Deinococcales</taxon>
        <taxon>Deinococcaceae</taxon>
        <taxon>Deinococcus</taxon>
    </lineage>
</organism>
<reference evidence="3" key="1">
    <citation type="journal article" date="2019" name="Int. J. Syst. Evol. Microbiol.">
        <title>The Global Catalogue of Microorganisms (GCM) 10K type strain sequencing project: providing services to taxonomists for standard genome sequencing and annotation.</title>
        <authorList>
            <consortium name="The Broad Institute Genomics Platform"/>
            <consortium name="The Broad Institute Genome Sequencing Center for Infectious Disease"/>
            <person name="Wu L."/>
            <person name="Ma J."/>
        </authorList>
    </citation>
    <scope>NUCLEOTIDE SEQUENCE [LARGE SCALE GENOMIC DNA]</scope>
    <source>
        <strain evidence="3">JCM 30331</strain>
    </source>
</reference>
<evidence type="ECO:0000313" key="3">
    <source>
        <dbReference type="Proteomes" id="UP000647587"/>
    </source>
</evidence>
<comment type="caution">
    <text evidence="2">The sequence shown here is derived from an EMBL/GenBank/DDBJ whole genome shotgun (WGS) entry which is preliminary data.</text>
</comment>
<dbReference type="InterPro" id="IPR007438">
    <property type="entry name" value="DUF488"/>
</dbReference>
<dbReference type="PANTHER" id="PTHR39337">
    <property type="entry name" value="BLR5642 PROTEIN"/>
    <property type="match status" value="1"/>
</dbReference>
<evidence type="ECO:0000256" key="1">
    <source>
        <dbReference type="SAM" id="MobiDB-lite"/>
    </source>
</evidence>
<name>A0ABQ2EVV8_9DEIO</name>
<keyword evidence="3" id="KW-1185">Reference proteome</keyword>
<feature type="compositionally biased region" description="Polar residues" evidence="1">
    <location>
        <begin position="33"/>
        <end position="51"/>
    </location>
</feature>
<evidence type="ECO:0000313" key="2">
    <source>
        <dbReference type="EMBL" id="GGK28301.1"/>
    </source>
</evidence>
<proteinExistence type="predicted"/>
<protein>
    <recommendedName>
        <fullName evidence="4">DUF488 domain-containing protein</fullName>
    </recommendedName>
</protein>
<dbReference type="EMBL" id="BMPP01000008">
    <property type="protein sequence ID" value="GGK28301.1"/>
    <property type="molecule type" value="Genomic_DNA"/>
</dbReference>
<evidence type="ECO:0008006" key="4">
    <source>
        <dbReference type="Google" id="ProtNLM"/>
    </source>
</evidence>
<accession>A0ABQ2EVV8</accession>
<feature type="region of interest" description="Disordered" evidence="1">
    <location>
        <begin position="1"/>
        <end position="56"/>
    </location>
</feature>
<dbReference type="PANTHER" id="PTHR39337:SF1">
    <property type="entry name" value="BLR5642 PROTEIN"/>
    <property type="match status" value="1"/>
</dbReference>
<sequence length="210" mass="23017">MYVSLNSRALRMPGGTGTSRVSASNHARDLCPSLTQGVAPSENASQHTLSRSPRPYPEAMSLPTLLTIGYEDADLYDFLHTLQAAGVQAVVDTRERAQSRRKGYSKTALALALAQQGIDYHHLRALGTPPDIRKAYKLDRDFAAMKAGYTQHLATQGEALTELAALAVKTRVALLCYEANPQECHRSLIARRLQEMGLIGEVQDLRVTSR</sequence>
<dbReference type="Proteomes" id="UP000647587">
    <property type="component" value="Unassembled WGS sequence"/>
</dbReference>